<evidence type="ECO:0000256" key="3">
    <source>
        <dbReference type="SAM" id="MobiDB-lite"/>
    </source>
</evidence>
<dbReference type="EMBL" id="BPVZ01000465">
    <property type="protein sequence ID" value="GKV51265.1"/>
    <property type="molecule type" value="Genomic_DNA"/>
</dbReference>
<keyword evidence="4" id="KW-0472">Membrane</keyword>
<keyword evidence="4" id="KW-1133">Transmembrane helix</keyword>
<evidence type="ECO:0000256" key="4">
    <source>
        <dbReference type="SAM" id="Phobius"/>
    </source>
</evidence>
<dbReference type="NCBIfam" id="TIGR00756">
    <property type="entry name" value="PPR"/>
    <property type="match status" value="1"/>
</dbReference>
<evidence type="ECO:0000313" key="6">
    <source>
        <dbReference type="Proteomes" id="UP001054252"/>
    </source>
</evidence>
<dbReference type="AlphaFoldDB" id="A0AAV5MN05"/>
<proteinExistence type="predicted"/>
<feature type="region of interest" description="Disordered" evidence="3">
    <location>
        <begin position="455"/>
        <end position="474"/>
    </location>
</feature>
<keyword evidence="6" id="KW-1185">Reference proteome</keyword>
<evidence type="ECO:0000256" key="1">
    <source>
        <dbReference type="ARBA" id="ARBA00022737"/>
    </source>
</evidence>
<gene>
    <name evidence="5" type="ORF">SLEP1_g57933</name>
</gene>
<accession>A0AAV5MN05</accession>
<dbReference type="PANTHER" id="PTHR47262">
    <property type="entry name" value="OS02G0132600 PROTEIN"/>
    <property type="match status" value="1"/>
</dbReference>
<dbReference type="InterPro" id="IPR011990">
    <property type="entry name" value="TPR-like_helical_dom_sf"/>
</dbReference>
<evidence type="ECO:0008006" key="7">
    <source>
        <dbReference type="Google" id="ProtNLM"/>
    </source>
</evidence>
<dbReference type="Proteomes" id="UP001054252">
    <property type="component" value="Unassembled WGS sequence"/>
</dbReference>
<reference evidence="5 6" key="1">
    <citation type="journal article" date="2021" name="Commun. Biol.">
        <title>The genome of Shorea leprosula (Dipterocarpaceae) highlights the ecological relevance of drought in aseasonal tropical rainforests.</title>
        <authorList>
            <person name="Ng K.K.S."/>
            <person name="Kobayashi M.J."/>
            <person name="Fawcett J.A."/>
            <person name="Hatakeyama M."/>
            <person name="Paape T."/>
            <person name="Ng C.H."/>
            <person name="Ang C.C."/>
            <person name="Tnah L.H."/>
            <person name="Lee C.T."/>
            <person name="Nishiyama T."/>
            <person name="Sese J."/>
            <person name="O'Brien M.J."/>
            <person name="Copetti D."/>
            <person name="Mohd Noor M.I."/>
            <person name="Ong R.C."/>
            <person name="Putra M."/>
            <person name="Sireger I.Z."/>
            <person name="Indrioko S."/>
            <person name="Kosugi Y."/>
            <person name="Izuno A."/>
            <person name="Isagi Y."/>
            <person name="Lee S.L."/>
            <person name="Shimizu K.K."/>
        </authorList>
    </citation>
    <scope>NUCLEOTIDE SEQUENCE [LARGE SCALE GENOMIC DNA]</scope>
    <source>
        <strain evidence="5">214</strain>
    </source>
</reference>
<keyword evidence="4" id="KW-0812">Transmembrane</keyword>
<feature type="transmembrane region" description="Helical" evidence="4">
    <location>
        <begin position="170"/>
        <end position="193"/>
    </location>
</feature>
<dbReference type="PANTHER" id="PTHR47262:SF1">
    <property type="entry name" value="OS02G0132600 PROTEIN"/>
    <property type="match status" value="1"/>
</dbReference>
<evidence type="ECO:0000256" key="2">
    <source>
        <dbReference type="PROSITE-ProRule" id="PRU00708"/>
    </source>
</evidence>
<comment type="caution">
    <text evidence="5">The sequence shown here is derived from an EMBL/GenBank/DDBJ whole genome shotgun (WGS) entry which is preliminary data.</text>
</comment>
<dbReference type="Pfam" id="PF13041">
    <property type="entry name" value="PPR_2"/>
    <property type="match status" value="1"/>
</dbReference>
<protein>
    <recommendedName>
        <fullName evidence="7">Pentatricopeptide repeat-containing protein</fullName>
    </recommendedName>
</protein>
<feature type="repeat" description="PPR" evidence="2">
    <location>
        <begin position="128"/>
        <end position="162"/>
    </location>
</feature>
<evidence type="ECO:0000313" key="5">
    <source>
        <dbReference type="EMBL" id="GKV51265.1"/>
    </source>
</evidence>
<keyword evidence="1" id="KW-0677">Repeat</keyword>
<sequence length="474" mass="53335">MKMLIWIYDVHFPKKRFAYEDPVCLQTTGVASAQRNPNMVQLALDIVNQISQDGLSLSIDMLNCILHALEENHECNLVRRIYSVICCHNLKPNAETFRRMISLSVKMKDFGGAYAMLSDSRKMNVKPVAGMYNAIMAGYFREKKISAGLRVLKQMELDSVKPDPQTYSYLIGYLNNFISAVSCIIATCILVMLQMVTKHIFMSLINAYAACGLFGKAKQVLLDEGIPVKSLNELRSALVSSLASNGQMADALDTCEEIKQSGGDLEPRAVLSLMECLHSERDLNLMLQPLEELNDQGYWIEGCCRVISFCVRKKHLSTAVHLLKQLKDKFCYDELAAEVLFDEAFAIIAEEEPADVQFGVDLLQAIKSDIGISPSRKCLDFILNACVKAKDLQSSLLIWKEYEIAGLPYNVFNFLRMYQALLACGDHKSAEAMRTKIPKNDPNVRDVIRAFQVTYPKSTTPAKPNKRPQQQENK</sequence>
<organism evidence="5 6">
    <name type="scientific">Rubroshorea leprosula</name>
    <dbReference type="NCBI Taxonomy" id="152421"/>
    <lineage>
        <taxon>Eukaryota</taxon>
        <taxon>Viridiplantae</taxon>
        <taxon>Streptophyta</taxon>
        <taxon>Embryophyta</taxon>
        <taxon>Tracheophyta</taxon>
        <taxon>Spermatophyta</taxon>
        <taxon>Magnoliopsida</taxon>
        <taxon>eudicotyledons</taxon>
        <taxon>Gunneridae</taxon>
        <taxon>Pentapetalae</taxon>
        <taxon>rosids</taxon>
        <taxon>malvids</taxon>
        <taxon>Malvales</taxon>
        <taxon>Dipterocarpaceae</taxon>
        <taxon>Rubroshorea</taxon>
    </lineage>
</organism>
<name>A0AAV5MN05_9ROSI</name>
<dbReference type="PROSITE" id="PS51375">
    <property type="entry name" value="PPR"/>
    <property type="match status" value="1"/>
</dbReference>
<dbReference type="Pfam" id="PF01535">
    <property type="entry name" value="PPR"/>
    <property type="match status" value="2"/>
</dbReference>
<dbReference type="Gene3D" id="1.25.40.10">
    <property type="entry name" value="Tetratricopeptide repeat domain"/>
    <property type="match status" value="2"/>
</dbReference>
<dbReference type="InterPro" id="IPR002885">
    <property type="entry name" value="PPR_rpt"/>
</dbReference>